<dbReference type="InterPro" id="IPR001100">
    <property type="entry name" value="Pyr_nuc-diS_OxRdtase"/>
</dbReference>
<dbReference type="InterPro" id="IPR006121">
    <property type="entry name" value="HMA_dom"/>
</dbReference>
<dbReference type="Pfam" id="PF07992">
    <property type="entry name" value="Pyr_redox_2"/>
    <property type="match status" value="1"/>
</dbReference>
<evidence type="ECO:0000256" key="3">
    <source>
        <dbReference type="ARBA" id="ARBA00012661"/>
    </source>
</evidence>
<dbReference type="PRINTS" id="PR00368">
    <property type="entry name" value="FADPNR"/>
</dbReference>
<evidence type="ECO:0000256" key="17">
    <source>
        <dbReference type="RuleBase" id="RU361223"/>
    </source>
</evidence>
<dbReference type="Gene3D" id="3.30.390.30">
    <property type="match status" value="1"/>
</dbReference>
<dbReference type="Pfam" id="PF02852">
    <property type="entry name" value="Pyr_redox_dim"/>
    <property type="match status" value="1"/>
</dbReference>
<dbReference type="Gene3D" id="3.50.50.60">
    <property type="entry name" value="FAD/NAD(P)-binding domain"/>
    <property type="match status" value="2"/>
</dbReference>
<proteinExistence type="inferred from homology"/>
<dbReference type="InterPro" id="IPR036163">
    <property type="entry name" value="HMA_dom_sf"/>
</dbReference>
<keyword evidence="11 16" id="KW-0560">Oxidoreductase</keyword>
<comment type="catalytic activity">
    <reaction evidence="15 16 17">
        <text>Hg + NADP(+) + H(+) = Hg(2+) + NADPH</text>
        <dbReference type="Rhea" id="RHEA:23856"/>
        <dbReference type="ChEBI" id="CHEBI:15378"/>
        <dbReference type="ChEBI" id="CHEBI:16170"/>
        <dbReference type="ChEBI" id="CHEBI:16793"/>
        <dbReference type="ChEBI" id="CHEBI:57783"/>
        <dbReference type="ChEBI" id="CHEBI:58349"/>
        <dbReference type="EC" id="1.16.1.1"/>
    </reaction>
</comment>
<protein>
    <recommendedName>
        <fullName evidence="4 16">Mercuric reductase</fullName>
        <ecNumber evidence="3 16">1.16.1.1</ecNumber>
    </recommendedName>
    <alternativeName>
        <fullName evidence="14 16">Hg(II) reductase</fullName>
    </alternativeName>
</protein>
<comment type="similarity">
    <text evidence="1 16 17">Belongs to the class-I pyridine nucleotide-disulfide oxidoreductase family.</text>
</comment>
<dbReference type="Pfam" id="PF00403">
    <property type="entry name" value="HMA"/>
    <property type="match status" value="1"/>
</dbReference>
<dbReference type="InterPro" id="IPR016156">
    <property type="entry name" value="FAD/NAD-linked_Rdtase_dimer_sf"/>
</dbReference>
<keyword evidence="13" id="KW-0676">Redox-active center</keyword>
<gene>
    <name evidence="17 19" type="primary">merA</name>
    <name evidence="19" type="ORF">LSG31_00995</name>
</gene>
<organism evidence="19 20">
    <name type="scientific">Fodinisporobacter ferrooxydans</name>
    <dbReference type="NCBI Taxonomy" id="2901836"/>
    <lineage>
        <taxon>Bacteria</taxon>
        <taxon>Bacillati</taxon>
        <taxon>Bacillota</taxon>
        <taxon>Bacilli</taxon>
        <taxon>Bacillales</taxon>
        <taxon>Alicyclobacillaceae</taxon>
        <taxon>Fodinisporobacter</taxon>
    </lineage>
</organism>
<evidence type="ECO:0000259" key="18">
    <source>
        <dbReference type="PROSITE" id="PS50846"/>
    </source>
</evidence>
<dbReference type="InterPro" id="IPR017969">
    <property type="entry name" value="Heavy-metal-associated_CS"/>
</dbReference>
<name>A0ABY4CK57_9BACL</name>
<dbReference type="Gene3D" id="3.30.70.100">
    <property type="match status" value="1"/>
</dbReference>
<dbReference type="InterPro" id="IPR023753">
    <property type="entry name" value="FAD/NAD-binding_dom"/>
</dbReference>
<evidence type="ECO:0000256" key="6">
    <source>
        <dbReference type="ARBA" id="ARBA00022630"/>
    </source>
</evidence>
<dbReference type="InterPro" id="IPR012999">
    <property type="entry name" value="Pyr_OxRdtase_I_AS"/>
</dbReference>
<dbReference type="CDD" id="cd00371">
    <property type="entry name" value="HMA"/>
    <property type="match status" value="1"/>
</dbReference>
<keyword evidence="12" id="KW-1015">Disulfide bond</keyword>
<evidence type="ECO:0000313" key="20">
    <source>
        <dbReference type="Proteomes" id="UP000830167"/>
    </source>
</evidence>
<evidence type="ECO:0000256" key="4">
    <source>
        <dbReference type="ARBA" id="ARBA00014791"/>
    </source>
</evidence>
<dbReference type="EC" id="1.16.1.1" evidence="3 16"/>
<dbReference type="PIRSF" id="PIRSF000350">
    <property type="entry name" value="Mercury_reductase_MerA"/>
    <property type="match status" value="1"/>
</dbReference>
<dbReference type="PANTHER" id="PTHR43014:SF4">
    <property type="entry name" value="PYRIDINE NUCLEOTIDE-DISULFIDE OXIDOREDUCTASE RCLA-RELATED"/>
    <property type="match status" value="1"/>
</dbReference>
<feature type="domain" description="HMA" evidence="18">
    <location>
        <begin position="7"/>
        <end position="71"/>
    </location>
</feature>
<dbReference type="InterPro" id="IPR004099">
    <property type="entry name" value="Pyr_nucl-diS_OxRdtase_dimer"/>
</dbReference>
<evidence type="ECO:0000256" key="12">
    <source>
        <dbReference type="ARBA" id="ARBA00023157"/>
    </source>
</evidence>
<sequence>MMGNTYLQVRLEVQGMTCTGCEEHVEQALKSIGAVAAAANFRRNEATFQVSSSEAIEAAKQAIEKIGYHPGDAQILNEPKRSVSNTATMSNEDYEYDLLIIGSGGAAFSAAIQAVGRGAKVVMIERGIIGGTCVNIGCVPSKTMLRAGEINHLAHRNPFQGLQTSADPVNLKQLIEQKNQLVADLRQQKYVDLIAEYGFTLIHGEARFLDPQTVEVEGRQMTAKHFLIATGASPYIPEIPGLADIDYLTSTTALELQEVPKRLAVIGSGYIAMELGQLFRNLGSDVTLMQRSNRVLKSYDPEVSEAITQALTDQGIHMLTGVTFHKVEQQEHVKRVYVTANGSEQMIEADQILVAAGRQSNTKSLNLEAADVKIGERGEIVVDQTLCTTNPRIYAAGDVTMGPQFVYVAAYEGALVVENTIGGANKKLDLRTVPGVTFTNPSIATVGLTEEQAKADGFEVLTSVLPLDAVPRALVNRETTGVFKLVADAKTRKVLGAHIVAENAGDVIYAATLIIKFGLTIEDLRETLAPYLTMAEGIKLASLTFDRDVSKLSCCAG</sequence>
<accession>A0ABY4CK57</accession>
<dbReference type="Proteomes" id="UP000830167">
    <property type="component" value="Chromosome"/>
</dbReference>
<evidence type="ECO:0000256" key="15">
    <source>
        <dbReference type="ARBA" id="ARBA00048984"/>
    </source>
</evidence>
<keyword evidence="6 16" id="KW-0285">Flavoprotein</keyword>
<evidence type="ECO:0000256" key="11">
    <source>
        <dbReference type="ARBA" id="ARBA00023002"/>
    </source>
</evidence>
<reference evidence="19" key="1">
    <citation type="submission" date="2021-12" db="EMBL/GenBank/DDBJ databases">
        <title>Alicyclobacillaceae gen. nov., sp. nov., isolated from chalcocite enrichment system.</title>
        <authorList>
            <person name="Jiang Z."/>
        </authorList>
    </citation>
    <scope>NUCLEOTIDE SEQUENCE</scope>
    <source>
        <strain evidence="19">MYW30-H2</strain>
    </source>
</reference>
<evidence type="ECO:0000256" key="10">
    <source>
        <dbReference type="ARBA" id="ARBA00022914"/>
    </source>
</evidence>
<dbReference type="GO" id="GO:0016152">
    <property type="term" value="F:mercury (II) reductase (NADP+) activity"/>
    <property type="evidence" value="ECO:0007669"/>
    <property type="project" value="UniProtKB-EC"/>
</dbReference>
<keyword evidence="8 16" id="KW-0274">FAD</keyword>
<keyword evidence="9 16" id="KW-0521">NADP</keyword>
<dbReference type="NCBIfam" id="TIGR02053">
    <property type="entry name" value="MerA"/>
    <property type="match status" value="1"/>
</dbReference>
<evidence type="ECO:0000256" key="9">
    <source>
        <dbReference type="ARBA" id="ARBA00022857"/>
    </source>
</evidence>
<comment type="subunit">
    <text evidence="2 16 17">Homodimer.</text>
</comment>
<keyword evidence="7 16" id="KW-0479">Metal-binding</keyword>
<evidence type="ECO:0000256" key="1">
    <source>
        <dbReference type="ARBA" id="ARBA00007532"/>
    </source>
</evidence>
<keyword evidence="10 16" id="KW-0476">Mercury</keyword>
<comment type="function">
    <text evidence="16">Resistance to Hg(2+) in bacteria appears to be governed by a specialized system which includes mercuric reductase. MerA protein is responsible for volatilizing mercury as Hg(0).</text>
</comment>
<dbReference type="PROSITE" id="PS01047">
    <property type="entry name" value="HMA_1"/>
    <property type="match status" value="1"/>
</dbReference>
<evidence type="ECO:0000256" key="2">
    <source>
        <dbReference type="ARBA" id="ARBA00011738"/>
    </source>
</evidence>
<dbReference type="PROSITE" id="PS00076">
    <property type="entry name" value="PYRIDINE_REDOX_1"/>
    <property type="match status" value="1"/>
</dbReference>
<evidence type="ECO:0000256" key="14">
    <source>
        <dbReference type="ARBA" id="ARBA00031725"/>
    </source>
</evidence>
<dbReference type="SUPFAM" id="SSF55424">
    <property type="entry name" value="FAD/NAD-linked reductases, dimerisation (C-terminal) domain"/>
    <property type="match status" value="1"/>
</dbReference>
<dbReference type="SUPFAM" id="SSF51905">
    <property type="entry name" value="FAD/NAD(P)-binding domain"/>
    <property type="match status" value="1"/>
</dbReference>
<dbReference type="PROSITE" id="PS50846">
    <property type="entry name" value="HMA_2"/>
    <property type="match status" value="1"/>
</dbReference>
<evidence type="ECO:0000256" key="16">
    <source>
        <dbReference type="PIRNR" id="PIRNR000350"/>
    </source>
</evidence>
<evidence type="ECO:0000256" key="8">
    <source>
        <dbReference type="ARBA" id="ARBA00022827"/>
    </source>
</evidence>
<evidence type="ECO:0000313" key="19">
    <source>
        <dbReference type="EMBL" id="UOF90895.1"/>
    </source>
</evidence>
<evidence type="ECO:0000256" key="5">
    <source>
        <dbReference type="ARBA" id="ARBA00022466"/>
    </source>
</evidence>
<evidence type="ECO:0000256" key="13">
    <source>
        <dbReference type="ARBA" id="ARBA00023284"/>
    </source>
</evidence>
<dbReference type="SUPFAM" id="SSF55008">
    <property type="entry name" value="HMA, heavy metal-associated domain"/>
    <property type="match status" value="1"/>
</dbReference>
<dbReference type="EMBL" id="CP089291">
    <property type="protein sequence ID" value="UOF90895.1"/>
    <property type="molecule type" value="Genomic_DNA"/>
</dbReference>
<dbReference type="InterPro" id="IPR021179">
    <property type="entry name" value="Mercury_reductase_MerA"/>
</dbReference>
<dbReference type="PANTHER" id="PTHR43014">
    <property type="entry name" value="MERCURIC REDUCTASE"/>
    <property type="match status" value="1"/>
</dbReference>
<dbReference type="PRINTS" id="PR00411">
    <property type="entry name" value="PNDRDTASEI"/>
</dbReference>
<dbReference type="InterPro" id="IPR036188">
    <property type="entry name" value="FAD/NAD-bd_sf"/>
</dbReference>
<keyword evidence="20" id="KW-1185">Reference proteome</keyword>
<keyword evidence="5 16" id="KW-0475">Mercuric resistance</keyword>
<evidence type="ECO:0000256" key="7">
    <source>
        <dbReference type="ARBA" id="ARBA00022723"/>
    </source>
</evidence>
<comment type="cofactor">
    <cofactor evidence="16 17">
        <name>FAD</name>
        <dbReference type="ChEBI" id="CHEBI:57692"/>
    </cofactor>
    <text evidence="16 17">Binds 1 FAD per subunit.</text>
</comment>